<dbReference type="AlphaFoldDB" id="A0A1Q9LST3"/>
<organism evidence="1 2">
    <name type="scientific">Actinokineospora bangkokensis</name>
    <dbReference type="NCBI Taxonomy" id="1193682"/>
    <lineage>
        <taxon>Bacteria</taxon>
        <taxon>Bacillati</taxon>
        <taxon>Actinomycetota</taxon>
        <taxon>Actinomycetes</taxon>
        <taxon>Pseudonocardiales</taxon>
        <taxon>Pseudonocardiaceae</taxon>
        <taxon>Actinokineospora</taxon>
    </lineage>
</organism>
<accession>A0A1Q9LST3</accession>
<proteinExistence type="predicted"/>
<name>A0A1Q9LST3_9PSEU</name>
<evidence type="ECO:0008006" key="3">
    <source>
        <dbReference type="Google" id="ProtNLM"/>
    </source>
</evidence>
<keyword evidence="2" id="KW-1185">Reference proteome</keyword>
<dbReference type="EMBL" id="MKQR01000005">
    <property type="protein sequence ID" value="OLR95102.1"/>
    <property type="molecule type" value="Genomic_DNA"/>
</dbReference>
<reference evidence="1 2" key="1">
    <citation type="submission" date="2016-10" db="EMBL/GenBank/DDBJ databases">
        <title>The Draft Genome Sequence of Actinokineospora bangkokensis 44EHWT reveals the biosynthetic pathway of antifungal compounds Thailandins with unusual extender unit butylmalonyl-CoA.</title>
        <authorList>
            <person name="Greule A."/>
            <person name="Intra B."/>
            <person name="Flemming S."/>
            <person name="Rommel M.G."/>
            <person name="Panbangred W."/>
            <person name="Bechthold A."/>
        </authorList>
    </citation>
    <scope>NUCLEOTIDE SEQUENCE [LARGE SCALE GENOMIC DNA]</scope>
    <source>
        <strain evidence="1 2">44EHW</strain>
    </source>
</reference>
<evidence type="ECO:0000313" key="1">
    <source>
        <dbReference type="EMBL" id="OLR95102.1"/>
    </source>
</evidence>
<dbReference type="Proteomes" id="UP000186040">
    <property type="component" value="Unassembled WGS sequence"/>
</dbReference>
<evidence type="ECO:0000313" key="2">
    <source>
        <dbReference type="Proteomes" id="UP000186040"/>
    </source>
</evidence>
<gene>
    <name evidence="1" type="ORF">BJP25_08475</name>
</gene>
<comment type="caution">
    <text evidence="1">The sequence shown here is derived from an EMBL/GenBank/DDBJ whole genome shotgun (WGS) entry which is preliminary data.</text>
</comment>
<protein>
    <recommendedName>
        <fullName evidence="3">Asp23/Gls24 family envelope stress response protein</fullName>
    </recommendedName>
</protein>
<sequence>MNGGVDPLPCGTDRDALVSLAVDGGDRALAAHAAGCPHCAPVLARARAQWADVGAAAAAPVATPPGLADRALAAVRSVRGTGGVVELAQEGGALLVADGVVALLARTAAVEFLSAGGGHLRSVTTGPGTVELGLSIRFGEVVGQLAERLRAFVTAELAPHLGARVPRVDVRVEDVTYPPSG</sequence>